<keyword evidence="4" id="KW-1185">Reference proteome</keyword>
<dbReference type="InterPro" id="IPR018389">
    <property type="entry name" value="DctP_fam"/>
</dbReference>
<gene>
    <name evidence="3" type="ORF">GGQ83_000022</name>
</gene>
<dbReference type="Pfam" id="PF03480">
    <property type="entry name" value="DctP"/>
    <property type="match status" value="1"/>
</dbReference>
<dbReference type="PANTHER" id="PTHR33376">
    <property type="match status" value="1"/>
</dbReference>
<dbReference type="NCBIfam" id="NF037995">
    <property type="entry name" value="TRAP_S1"/>
    <property type="match status" value="1"/>
</dbReference>
<dbReference type="PANTHER" id="PTHR33376:SF4">
    <property type="entry name" value="SIALIC ACID-BINDING PERIPLASMIC PROTEIN SIAP"/>
    <property type="match status" value="1"/>
</dbReference>
<evidence type="ECO:0000313" key="3">
    <source>
        <dbReference type="EMBL" id="MBB3896596.1"/>
    </source>
</evidence>
<dbReference type="Gene3D" id="3.40.190.170">
    <property type="entry name" value="Bacterial extracellular solute-binding protein, family 7"/>
    <property type="match status" value="1"/>
</dbReference>
<dbReference type="PROSITE" id="PS51318">
    <property type="entry name" value="TAT"/>
    <property type="match status" value="1"/>
</dbReference>
<evidence type="ECO:0000256" key="2">
    <source>
        <dbReference type="SAM" id="SignalP"/>
    </source>
</evidence>
<evidence type="ECO:0000313" key="4">
    <source>
        <dbReference type="Proteomes" id="UP000553193"/>
    </source>
</evidence>
<accession>A0A840A7U2</accession>
<dbReference type="AlphaFoldDB" id="A0A840A7U2"/>
<reference evidence="3 4" key="1">
    <citation type="submission" date="2020-08" db="EMBL/GenBank/DDBJ databases">
        <title>Genomic Encyclopedia of Type Strains, Phase IV (KMG-IV): sequencing the most valuable type-strain genomes for metagenomic binning, comparative biology and taxonomic classification.</title>
        <authorList>
            <person name="Goeker M."/>
        </authorList>
    </citation>
    <scope>NUCLEOTIDE SEQUENCE [LARGE SCALE GENOMIC DNA]</scope>
    <source>
        <strain evidence="3 4">DSM 19979</strain>
    </source>
</reference>
<organism evidence="3 4">
    <name type="scientific">Roseococcus suduntuyensis</name>
    <dbReference type="NCBI Taxonomy" id="455361"/>
    <lineage>
        <taxon>Bacteria</taxon>
        <taxon>Pseudomonadati</taxon>
        <taxon>Pseudomonadota</taxon>
        <taxon>Alphaproteobacteria</taxon>
        <taxon>Acetobacterales</taxon>
        <taxon>Roseomonadaceae</taxon>
        <taxon>Roseococcus</taxon>
    </lineage>
</organism>
<feature type="chain" id="PRO_5032389477" evidence="2">
    <location>
        <begin position="26"/>
        <end position="329"/>
    </location>
</feature>
<dbReference type="CDD" id="cd13602">
    <property type="entry name" value="PBP2_TRAP_BpDctp6_7"/>
    <property type="match status" value="1"/>
</dbReference>
<dbReference type="RefSeq" id="WP_184381571.1">
    <property type="nucleotide sequence ID" value="NZ_JACIDJ010000001.1"/>
</dbReference>
<keyword evidence="1 2" id="KW-0732">Signal</keyword>
<proteinExistence type="predicted"/>
<name>A0A840A7U2_9PROT</name>
<dbReference type="Proteomes" id="UP000553193">
    <property type="component" value="Unassembled WGS sequence"/>
</dbReference>
<evidence type="ECO:0000256" key="1">
    <source>
        <dbReference type="ARBA" id="ARBA00022729"/>
    </source>
</evidence>
<sequence>MLTTRRALLAAGAAAPLLPALDAAAQARWQMATPYPDGNFHTRNVRSFLEELSTATGGRVNVQLHSNASLLPMAQIKRGTQSGQVQLGEILLSAYGNEDPFFEVDSIPQLVPTYADARRLNEVTKPFIEARLQRQGLSLLYMVPWPSSGFYTNTPIETLENLRGTRMRTFNVMTNRFATLVGASPVLVQAAEVPQAFATGVVNAMVTSAATGVDSSAWDFARYFTHVGFTFTRNAVFVNRRALEALSAADQAAVRAAAAAAETRGWRMSEEARDAAAATLAQRGMNVSQASPAMLEAMARISDTMVQEWLTRSGPDGQAAIQAYRAGRS</sequence>
<dbReference type="InterPro" id="IPR038404">
    <property type="entry name" value="TRAP_DctP_sf"/>
</dbReference>
<comment type="caution">
    <text evidence="3">The sequence shown here is derived from an EMBL/GenBank/DDBJ whole genome shotgun (WGS) entry which is preliminary data.</text>
</comment>
<protein>
    <submittedName>
        <fullName evidence="3">TRAP-type C4-dicarboxylate transport system substrate-binding protein</fullName>
    </submittedName>
</protein>
<dbReference type="GO" id="GO:0055085">
    <property type="term" value="P:transmembrane transport"/>
    <property type="evidence" value="ECO:0007669"/>
    <property type="project" value="InterPro"/>
</dbReference>
<dbReference type="InterPro" id="IPR006311">
    <property type="entry name" value="TAT_signal"/>
</dbReference>
<feature type="signal peptide" evidence="2">
    <location>
        <begin position="1"/>
        <end position="25"/>
    </location>
</feature>
<dbReference type="EMBL" id="JACIDJ010000001">
    <property type="protein sequence ID" value="MBB3896596.1"/>
    <property type="molecule type" value="Genomic_DNA"/>
</dbReference>